<dbReference type="OrthoDB" id="271747at2759"/>
<organism evidence="3 4">
    <name type="scientific">Leptomonas seymouri</name>
    <dbReference type="NCBI Taxonomy" id="5684"/>
    <lineage>
        <taxon>Eukaryota</taxon>
        <taxon>Discoba</taxon>
        <taxon>Euglenozoa</taxon>
        <taxon>Kinetoplastea</taxon>
        <taxon>Metakinetoplastina</taxon>
        <taxon>Trypanosomatida</taxon>
        <taxon>Trypanosomatidae</taxon>
        <taxon>Leishmaniinae</taxon>
        <taxon>Leptomonas</taxon>
    </lineage>
</organism>
<sequence>MRTLSWQLLALTVVMAVAVLPRGTLADSKASPITNTIAGRISQDREGFLGTNSIVSPTALCGGYDPNTGDSVIMVGGANYMFTLNRHSTLLNFFFGNPNASGSTVDWTKVTSAPFGTIRLSSPIYSCVTTPRTASKSSVFYVSNDRYLYRANPNTRLITATSIAEDPTTEYMWDIAHYNNVLYVLTTNRVVYACTYTSAVSCRRVNIQGDANFNSITTPTRPSLGIAVSADGIFIAPRSNLYWFSLSGEMIAKTPDSVIYIDISFQRSRTAISGDTVSLIAASETNLYSVTIANNALTSTLLTTTPYTSSIAHIYPLTMDSVFVTLPTPNLVQWTTYTNTTVASSIDRTPYPIDFVDHSTVLPQLLSYMDYELMQVAGTVPYPNVVINKATPAVNPSTWNTDFGVDVSDRYYTDALGSAIQKAPAIGNYVRSLWTLESYYNRTNEILHGDFNILPLCSLTQMASIRHALARDVRTLLKYPLIYTGEAKRFTVNALPNITLIKLLMPFPFGTFLADNVFTTNTTTRKLLDTYNASTMMLIYTRMSYPSSRVFDALFPVDKYPMFSTLPAAQQQTLRWAVYADAVAQLEKCAAAVSGNGDNGGNGGNSGNNNNGVSGGDDMVRGCVPRVGINNMTQFPILGVSPTPFNFTIFIPEGIYDNFNVLSCLSDTDWTNVNAFNQTLIYKGKKCGTGCIVAVAVASAVVAAILVVVLVILTSKRRRLATVIVPMSNAEPKFTSTVDADSNYESGNPLTY</sequence>
<dbReference type="Proteomes" id="UP000038009">
    <property type="component" value="Unassembled WGS sequence"/>
</dbReference>
<dbReference type="EMBL" id="LJSK01000127">
    <property type="protein sequence ID" value="KPI86510.1"/>
    <property type="molecule type" value="Genomic_DNA"/>
</dbReference>
<feature type="signal peptide" evidence="2">
    <location>
        <begin position="1"/>
        <end position="26"/>
    </location>
</feature>
<reference evidence="3 4" key="1">
    <citation type="journal article" date="2015" name="PLoS Pathog.">
        <title>Leptomonas seymouri: Adaptations to the Dixenous Life Cycle Analyzed by Genome Sequencing, Transcriptome Profiling and Co-infection with Leishmania donovani.</title>
        <authorList>
            <person name="Kraeva N."/>
            <person name="Butenko A."/>
            <person name="Hlavacova J."/>
            <person name="Kostygov A."/>
            <person name="Myskova J."/>
            <person name="Grybchuk D."/>
            <person name="Lestinova T."/>
            <person name="Votypka J."/>
            <person name="Volf P."/>
            <person name="Opperdoes F."/>
            <person name="Flegontov P."/>
            <person name="Lukes J."/>
            <person name="Yurchenko V."/>
        </authorList>
    </citation>
    <scope>NUCLEOTIDE SEQUENCE [LARGE SCALE GENOMIC DNA]</scope>
    <source>
        <strain evidence="3 4">ATCC 30220</strain>
    </source>
</reference>
<dbReference type="AlphaFoldDB" id="A0A0N1HWL9"/>
<evidence type="ECO:0000313" key="4">
    <source>
        <dbReference type="Proteomes" id="UP000038009"/>
    </source>
</evidence>
<keyword evidence="2" id="KW-0732">Signal</keyword>
<dbReference type="VEuPathDB" id="TriTrypDB:Lsey_0127_0050"/>
<proteinExistence type="predicted"/>
<evidence type="ECO:0000313" key="3">
    <source>
        <dbReference type="EMBL" id="KPI86510.1"/>
    </source>
</evidence>
<keyword evidence="1" id="KW-0472">Membrane</keyword>
<keyword evidence="4" id="KW-1185">Reference proteome</keyword>
<gene>
    <name evidence="3" type="ORF">ABL78_4412</name>
</gene>
<evidence type="ECO:0000256" key="2">
    <source>
        <dbReference type="SAM" id="SignalP"/>
    </source>
</evidence>
<protein>
    <submittedName>
        <fullName evidence="3">Uncharacterized protein</fullName>
    </submittedName>
</protein>
<keyword evidence="1" id="KW-1133">Transmembrane helix</keyword>
<name>A0A0N1HWL9_LEPSE</name>
<accession>A0A0N1HWL9</accession>
<dbReference type="OMA" id="CGTGCIV"/>
<keyword evidence="1" id="KW-0812">Transmembrane</keyword>
<comment type="caution">
    <text evidence="3">The sequence shown here is derived from an EMBL/GenBank/DDBJ whole genome shotgun (WGS) entry which is preliminary data.</text>
</comment>
<feature type="transmembrane region" description="Helical" evidence="1">
    <location>
        <begin position="692"/>
        <end position="713"/>
    </location>
</feature>
<feature type="chain" id="PRO_5005873581" evidence="2">
    <location>
        <begin position="27"/>
        <end position="752"/>
    </location>
</feature>
<evidence type="ECO:0000256" key="1">
    <source>
        <dbReference type="SAM" id="Phobius"/>
    </source>
</evidence>